<feature type="transmembrane region" description="Helical" evidence="1">
    <location>
        <begin position="268"/>
        <end position="293"/>
    </location>
</feature>
<comment type="caution">
    <text evidence="2">The sequence shown here is derived from an EMBL/GenBank/DDBJ whole genome shotgun (WGS) entry which is preliminary data.</text>
</comment>
<feature type="transmembrane region" description="Helical" evidence="1">
    <location>
        <begin position="234"/>
        <end position="253"/>
    </location>
</feature>
<gene>
    <name evidence="2" type="ORF">RFI_05031</name>
</gene>
<keyword evidence="1" id="KW-0812">Transmembrane</keyword>
<keyword evidence="1" id="KW-1133">Transmembrane helix</keyword>
<sequence length="406" mass="46895">MRAPLNGDVDGTFEDCGGCTKCAVCAIYCISGSRRSHLLYRVAIFAYLILDIALDCYDVAISPMVCHWVQWVIFIVQIQSLLLYCFAFRTIDASFLAYLHKDRANRLKTECLFSVGLLFLIPWLTGLLDEALLPENHPLPRLVISRVEPPLDLLRYLPLVLHIAFARTFFVGFKDDLRQMETTFAIPHFANTNQNLLYDGTPVEFARSITSQTFQNQWEKVFVNKYRLNTIGRILSHIFLLFTSYIIFLFAFPKHNNENRVGTTQLSLWIIVYFCINALAVFVFITSIFEGVIRGDCHVSKDTEYILFLHYLFEFGSFWMGWFFLILPLAANQHRLTDVVGRVRNCMTHPESHEKVAIDSYLHGLVGHSPFQICGLVPTPYRLLWLFSIVFISIGYNFFYPLLEKD</sequence>
<proteinExistence type="predicted"/>
<evidence type="ECO:0000256" key="1">
    <source>
        <dbReference type="SAM" id="Phobius"/>
    </source>
</evidence>
<feature type="transmembrane region" description="Helical" evidence="1">
    <location>
        <begin position="383"/>
        <end position="403"/>
    </location>
</feature>
<evidence type="ECO:0000313" key="3">
    <source>
        <dbReference type="Proteomes" id="UP000023152"/>
    </source>
</evidence>
<accession>X6P3E4</accession>
<reference evidence="2 3" key="1">
    <citation type="journal article" date="2013" name="Curr. Biol.">
        <title>The Genome of the Foraminiferan Reticulomyxa filosa.</title>
        <authorList>
            <person name="Glockner G."/>
            <person name="Hulsmann N."/>
            <person name="Schleicher M."/>
            <person name="Noegel A.A."/>
            <person name="Eichinger L."/>
            <person name="Gallinger C."/>
            <person name="Pawlowski J."/>
            <person name="Sierra R."/>
            <person name="Euteneuer U."/>
            <person name="Pillet L."/>
            <person name="Moustafa A."/>
            <person name="Platzer M."/>
            <person name="Groth M."/>
            <person name="Szafranski K."/>
            <person name="Schliwa M."/>
        </authorList>
    </citation>
    <scope>NUCLEOTIDE SEQUENCE [LARGE SCALE GENOMIC DNA]</scope>
</reference>
<organism evidence="2 3">
    <name type="scientific">Reticulomyxa filosa</name>
    <dbReference type="NCBI Taxonomy" id="46433"/>
    <lineage>
        <taxon>Eukaryota</taxon>
        <taxon>Sar</taxon>
        <taxon>Rhizaria</taxon>
        <taxon>Retaria</taxon>
        <taxon>Foraminifera</taxon>
        <taxon>Monothalamids</taxon>
        <taxon>Reticulomyxidae</taxon>
        <taxon>Reticulomyxa</taxon>
    </lineage>
</organism>
<feature type="transmembrane region" description="Helical" evidence="1">
    <location>
        <begin position="305"/>
        <end position="327"/>
    </location>
</feature>
<keyword evidence="1" id="KW-0472">Membrane</keyword>
<dbReference type="EMBL" id="ASPP01004495">
    <property type="protein sequence ID" value="ETO32087.1"/>
    <property type="molecule type" value="Genomic_DNA"/>
</dbReference>
<feature type="transmembrane region" description="Helical" evidence="1">
    <location>
        <begin position="68"/>
        <end position="91"/>
    </location>
</feature>
<evidence type="ECO:0000313" key="2">
    <source>
        <dbReference type="EMBL" id="ETO32087.1"/>
    </source>
</evidence>
<protein>
    <submittedName>
        <fullName evidence="2">Uncharacterized protein</fullName>
    </submittedName>
</protein>
<name>X6P3E4_RETFI</name>
<feature type="transmembrane region" description="Helical" evidence="1">
    <location>
        <begin position="38"/>
        <end position="62"/>
    </location>
</feature>
<dbReference type="Proteomes" id="UP000023152">
    <property type="component" value="Unassembled WGS sequence"/>
</dbReference>
<feature type="transmembrane region" description="Helical" evidence="1">
    <location>
        <begin position="112"/>
        <end position="133"/>
    </location>
</feature>
<keyword evidence="3" id="KW-1185">Reference proteome</keyword>
<feature type="transmembrane region" description="Helical" evidence="1">
    <location>
        <begin position="153"/>
        <end position="173"/>
    </location>
</feature>
<dbReference type="AlphaFoldDB" id="X6P3E4"/>